<dbReference type="EMBL" id="BAAAHE010000020">
    <property type="protein sequence ID" value="GAA0622212.1"/>
    <property type="molecule type" value="Genomic_DNA"/>
</dbReference>
<keyword evidence="2" id="KW-1185">Reference proteome</keyword>
<proteinExistence type="predicted"/>
<dbReference type="RefSeq" id="WP_344605409.1">
    <property type="nucleotide sequence ID" value="NZ_BAAAHE010000020.1"/>
</dbReference>
<organism evidence="1 2">
    <name type="scientific">Sporichthya brevicatena</name>
    <dbReference type="NCBI Taxonomy" id="171442"/>
    <lineage>
        <taxon>Bacteria</taxon>
        <taxon>Bacillati</taxon>
        <taxon>Actinomycetota</taxon>
        <taxon>Actinomycetes</taxon>
        <taxon>Sporichthyales</taxon>
        <taxon>Sporichthyaceae</taxon>
        <taxon>Sporichthya</taxon>
    </lineage>
</organism>
<gene>
    <name evidence="1" type="ORF">GCM10009547_26330</name>
</gene>
<sequence>MDAEVEAWLSDTVLPDFGPQVVYDDTARAWFSGLHADAGPLTGEALWRAAATHQFELAKDAVLAVYADLNATLTDRSLVIAPEIVGYVVRISCDGTFSDHDGGRMLAFGPDQALLEVATTVQDLLTGLWIAWPQCPEHERALMAEARSRPAWVCRTGPHEVAPIGALTSVGGAAG</sequence>
<evidence type="ECO:0000313" key="1">
    <source>
        <dbReference type="EMBL" id="GAA0622212.1"/>
    </source>
</evidence>
<name>A0ABN1GWY0_9ACTN</name>
<protein>
    <submittedName>
        <fullName evidence="1">Uncharacterized protein</fullName>
    </submittedName>
</protein>
<evidence type="ECO:0000313" key="2">
    <source>
        <dbReference type="Proteomes" id="UP001500957"/>
    </source>
</evidence>
<reference evidence="1 2" key="1">
    <citation type="journal article" date="2019" name="Int. J. Syst. Evol. Microbiol.">
        <title>The Global Catalogue of Microorganisms (GCM) 10K type strain sequencing project: providing services to taxonomists for standard genome sequencing and annotation.</title>
        <authorList>
            <consortium name="The Broad Institute Genomics Platform"/>
            <consortium name="The Broad Institute Genome Sequencing Center for Infectious Disease"/>
            <person name="Wu L."/>
            <person name="Ma J."/>
        </authorList>
    </citation>
    <scope>NUCLEOTIDE SEQUENCE [LARGE SCALE GENOMIC DNA]</scope>
    <source>
        <strain evidence="1 2">JCM 10671</strain>
    </source>
</reference>
<comment type="caution">
    <text evidence="1">The sequence shown here is derived from an EMBL/GenBank/DDBJ whole genome shotgun (WGS) entry which is preliminary data.</text>
</comment>
<accession>A0ABN1GWY0</accession>
<dbReference type="Proteomes" id="UP001500957">
    <property type="component" value="Unassembled WGS sequence"/>
</dbReference>